<keyword evidence="5" id="KW-1185">Reference proteome</keyword>
<dbReference type="Proteomes" id="UP001231189">
    <property type="component" value="Unassembled WGS sequence"/>
</dbReference>
<proteinExistence type="inferred from homology"/>
<dbReference type="PANTHER" id="PTHR11461:SF306">
    <property type="entry name" value="SERPIN-Z1"/>
    <property type="match status" value="1"/>
</dbReference>
<dbReference type="InterPro" id="IPR000215">
    <property type="entry name" value="Serpin_fam"/>
</dbReference>
<sequence length="317" mass="34731">METEITEASNGEVAFAMRALHHLARLDAGASNLAISPLSIHAATVLLGAGARGATLDEIVAFLGPPGGRSHALLASHVALRVLADSDDTGDGGPKVRFANTIWVDVEEARLKDDYARVVAEHYRAQARTAYFKKMPDVSRNSINQWFSAATAGLIKDFLPPGSVSTLTRCILANALYFKGVWETKFDAQLTQPRTFHLPDYTEVLVPFMSSRESQYIDCCTDWKVLKLCYACGRGGARARQFAMYVYLPNQRHGLQSMLQKMASNPALLSMDLRRAVPVTTPHHRIRGTFPSGTCQMINPCKHGNAIRLPGPDASDF</sequence>
<evidence type="ECO:0000259" key="3">
    <source>
        <dbReference type="SMART" id="SM00093"/>
    </source>
</evidence>
<comment type="caution">
    <text evidence="4">The sequence shown here is derived from an EMBL/GenBank/DDBJ whole genome shotgun (WGS) entry which is preliminary data.</text>
</comment>
<dbReference type="SMART" id="SM00093">
    <property type="entry name" value="SERPIN"/>
    <property type="match status" value="1"/>
</dbReference>
<dbReference type="Gene3D" id="3.30.497.10">
    <property type="entry name" value="Antithrombin, subunit I, domain 2"/>
    <property type="match status" value="1"/>
</dbReference>
<dbReference type="InterPro" id="IPR042178">
    <property type="entry name" value="Serpin_sf_1"/>
</dbReference>
<dbReference type="Gene3D" id="2.30.39.10">
    <property type="entry name" value="Alpha-1-antitrypsin, domain 1"/>
    <property type="match status" value="1"/>
</dbReference>
<dbReference type="EMBL" id="JAUUTY010000003">
    <property type="protein sequence ID" value="KAK1669705.1"/>
    <property type="molecule type" value="Genomic_DNA"/>
</dbReference>
<name>A0AAD8T5Y1_LOLMU</name>
<organism evidence="4 5">
    <name type="scientific">Lolium multiflorum</name>
    <name type="common">Italian ryegrass</name>
    <name type="synonym">Lolium perenne subsp. multiflorum</name>
    <dbReference type="NCBI Taxonomy" id="4521"/>
    <lineage>
        <taxon>Eukaryota</taxon>
        <taxon>Viridiplantae</taxon>
        <taxon>Streptophyta</taxon>
        <taxon>Embryophyta</taxon>
        <taxon>Tracheophyta</taxon>
        <taxon>Spermatophyta</taxon>
        <taxon>Magnoliopsida</taxon>
        <taxon>Liliopsida</taxon>
        <taxon>Poales</taxon>
        <taxon>Poaceae</taxon>
        <taxon>BOP clade</taxon>
        <taxon>Pooideae</taxon>
        <taxon>Poodae</taxon>
        <taxon>Poeae</taxon>
        <taxon>Poeae Chloroplast Group 2 (Poeae type)</taxon>
        <taxon>Loliodinae</taxon>
        <taxon>Loliinae</taxon>
        <taxon>Lolium</taxon>
    </lineage>
</organism>
<evidence type="ECO:0000256" key="1">
    <source>
        <dbReference type="ARBA" id="ARBA00009500"/>
    </source>
</evidence>
<dbReference type="InterPro" id="IPR036186">
    <property type="entry name" value="Serpin_sf"/>
</dbReference>
<dbReference type="AlphaFoldDB" id="A0AAD8T5Y1"/>
<accession>A0AAD8T5Y1</accession>
<dbReference type="SUPFAM" id="SSF56574">
    <property type="entry name" value="Serpins"/>
    <property type="match status" value="1"/>
</dbReference>
<comment type="similarity">
    <text evidence="1 2">Belongs to the serpin family.</text>
</comment>
<evidence type="ECO:0000313" key="4">
    <source>
        <dbReference type="EMBL" id="KAK1669705.1"/>
    </source>
</evidence>
<dbReference type="PANTHER" id="PTHR11461">
    <property type="entry name" value="SERINE PROTEASE INHIBITOR, SERPIN"/>
    <property type="match status" value="1"/>
</dbReference>
<feature type="domain" description="Serpin" evidence="3">
    <location>
        <begin position="17"/>
        <end position="312"/>
    </location>
</feature>
<reference evidence="4" key="1">
    <citation type="submission" date="2023-07" db="EMBL/GenBank/DDBJ databases">
        <title>A chromosome-level genome assembly of Lolium multiflorum.</title>
        <authorList>
            <person name="Chen Y."/>
            <person name="Copetti D."/>
            <person name="Kolliker R."/>
            <person name="Studer B."/>
        </authorList>
    </citation>
    <scope>NUCLEOTIDE SEQUENCE</scope>
    <source>
        <strain evidence="4">02402/16</strain>
        <tissue evidence="4">Leaf</tissue>
    </source>
</reference>
<dbReference type="Pfam" id="PF00079">
    <property type="entry name" value="Serpin"/>
    <property type="match status" value="1"/>
</dbReference>
<dbReference type="InterPro" id="IPR023796">
    <property type="entry name" value="Serpin_dom"/>
</dbReference>
<protein>
    <recommendedName>
        <fullName evidence="3">Serpin domain-containing protein</fullName>
    </recommendedName>
</protein>
<dbReference type="GO" id="GO:0005615">
    <property type="term" value="C:extracellular space"/>
    <property type="evidence" value="ECO:0007669"/>
    <property type="project" value="InterPro"/>
</dbReference>
<gene>
    <name evidence="4" type="ORF">QYE76_057864</name>
</gene>
<evidence type="ECO:0000256" key="2">
    <source>
        <dbReference type="RuleBase" id="RU000411"/>
    </source>
</evidence>
<dbReference type="InterPro" id="IPR042185">
    <property type="entry name" value="Serpin_sf_2"/>
</dbReference>
<dbReference type="GO" id="GO:0004867">
    <property type="term" value="F:serine-type endopeptidase inhibitor activity"/>
    <property type="evidence" value="ECO:0007669"/>
    <property type="project" value="InterPro"/>
</dbReference>
<evidence type="ECO:0000313" key="5">
    <source>
        <dbReference type="Proteomes" id="UP001231189"/>
    </source>
</evidence>